<evidence type="ECO:0000313" key="4">
    <source>
        <dbReference type="EMBL" id="TQR19386.1"/>
    </source>
</evidence>
<evidence type="ECO:0000313" key="5">
    <source>
        <dbReference type="Proteomes" id="UP000316626"/>
    </source>
</evidence>
<dbReference type="Gene3D" id="3.40.630.30">
    <property type="match status" value="1"/>
</dbReference>
<keyword evidence="1 4" id="KW-0808">Transferase</keyword>
<comment type="caution">
    <text evidence="4">The sequence shown here is derived from an EMBL/GenBank/DDBJ whole genome shotgun (WGS) entry which is preliminary data.</text>
</comment>
<evidence type="ECO:0000259" key="3">
    <source>
        <dbReference type="PROSITE" id="PS51186"/>
    </source>
</evidence>
<keyword evidence="5" id="KW-1185">Reference proteome</keyword>
<name>A0A544TPL0_9BACI</name>
<dbReference type="EMBL" id="VDGI01000014">
    <property type="protein sequence ID" value="TQR19386.1"/>
    <property type="molecule type" value="Genomic_DNA"/>
</dbReference>
<dbReference type="InterPro" id="IPR000182">
    <property type="entry name" value="GNAT_dom"/>
</dbReference>
<organism evidence="4 5">
    <name type="scientific">Psychrobacillus vulpis</name>
    <dbReference type="NCBI Taxonomy" id="2325572"/>
    <lineage>
        <taxon>Bacteria</taxon>
        <taxon>Bacillati</taxon>
        <taxon>Bacillota</taxon>
        <taxon>Bacilli</taxon>
        <taxon>Bacillales</taxon>
        <taxon>Bacillaceae</taxon>
        <taxon>Psychrobacillus</taxon>
    </lineage>
</organism>
<dbReference type="PANTHER" id="PTHR43420:SF47">
    <property type="entry name" value="N-ACETYLTRANSFERASE DOMAIN-CONTAINING PROTEIN"/>
    <property type="match status" value="1"/>
</dbReference>
<sequence>MRKRGVQMRVENLLQNRVADFITYCKKHKMELDDSFLYDEDLQEFEPNEENPTYIVTTQQGDIVGAVSLMIDDYSKRGRKARFRIFHSEVESLECYSMLMEAILKHTDGLDKVFLFVPFTNKKLEEFINQLKFNVERYSFVLVREDLDVPEFSLPNDYVIQPFQSGRDEEIWCEVRNAGFAKLQGSETPITPEMVQKMMTAEENIEGGSMILYHKSEPVGVIRGADDEYENSRIMEIGPIAIIPAYQGKGLGRILLRAALRFAKEKSYKRTILCVNADNERAKALYIQEGFKQVEAVACYKYDLRK</sequence>
<proteinExistence type="predicted"/>
<dbReference type="OrthoDB" id="9797826at2"/>
<dbReference type="InterPro" id="IPR016181">
    <property type="entry name" value="Acyl_CoA_acyltransferase"/>
</dbReference>
<dbReference type="Proteomes" id="UP000316626">
    <property type="component" value="Unassembled WGS sequence"/>
</dbReference>
<gene>
    <name evidence="4" type="ORF">FG384_13250</name>
</gene>
<evidence type="ECO:0000256" key="2">
    <source>
        <dbReference type="ARBA" id="ARBA00023315"/>
    </source>
</evidence>
<dbReference type="GO" id="GO:0016747">
    <property type="term" value="F:acyltransferase activity, transferring groups other than amino-acyl groups"/>
    <property type="evidence" value="ECO:0007669"/>
    <property type="project" value="InterPro"/>
</dbReference>
<dbReference type="SUPFAM" id="SSF55729">
    <property type="entry name" value="Acyl-CoA N-acyltransferases (Nat)"/>
    <property type="match status" value="1"/>
</dbReference>
<dbReference type="InterPro" id="IPR050680">
    <property type="entry name" value="YpeA/RimI_acetyltransf"/>
</dbReference>
<dbReference type="Pfam" id="PF00583">
    <property type="entry name" value="Acetyltransf_1"/>
    <property type="match status" value="1"/>
</dbReference>
<dbReference type="PANTHER" id="PTHR43420">
    <property type="entry name" value="ACETYLTRANSFERASE"/>
    <property type="match status" value="1"/>
</dbReference>
<evidence type="ECO:0000256" key="1">
    <source>
        <dbReference type="ARBA" id="ARBA00022679"/>
    </source>
</evidence>
<dbReference type="CDD" id="cd04301">
    <property type="entry name" value="NAT_SF"/>
    <property type="match status" value="1"/>
</dbReference>
<feature type="domain" description="N-acetyltransferase" evidence="3">
    <location>
        <begin position="158"/>
        <end position="306"/>
    </location>
</feature>
<accession>A0A544TPL0</accession>
<dbReference type="AlphaFoldDB" id="A0A544TPL0"/>
<keyword evidence="2" id="KW-0012">Acyltransferase</keyword>
<reference evidence="4 5" key="1">
    <citation type="submission" date="2019-06" db="EMBL/GenBank/DDBJ databases">
        <title>Psychrobacillus vulpis sp. nov., a new species isolated from feces of a red fox that inhabits in The Tablas de Daimiel Natural Park, Albacete, Spain.</title>
        <authorList>
            <person name="Rodriguez M."/>
            <person name="Reina J.C."/>
            <person name="Bejar V."/>
            <person name="Llamas I."/>
        </authorList>
    </citation>
    <scope>NUCLEOTIDE SEQUENCE [LARGE SCALE GENOMIC DNA]</scope>
    <source>
        <strain evidence="4 5">Z8</strain>
    </source>
</reference>
<dbReference type="PROSITE" id="PS51186">
    <property type="entry name" value="GNAT"/>
    <property type="match status" value="1"/>
</dbReference>
<protein>
    <submittedName>
        <fullName evidence="4">GNAT family N-acetyltransferase</fullName>
    </submittedName>
</protein>